<feature type="repeat" description="ANK" evidence="3">
    <location>
        <begin position="96"/>
        <end position="128"/>
    </location>
</feature>
<dbReference type="EMBL" id="CAXKWB010052399">
    <property type="protein sequence ID" value="CAL4172821.1"/>
    <property type="molecule type" value="Genomic_DNA"/>
</dbReference>
<dbReference type="EMBL" id="CAXKWB010052399">
    <property type="protein sequence ID" value="CAL4172823.1"/>
    <property type="molecule type" value="Genomic_DNA"/>
</dbReference>
<feature type="repeat" description="ANK" evidence="3">
    <location>
        <begin position="129"/>
        <end position="161"/>
    </location>
</feature>
<dbReference type="PANTHER" id="PTHR24171:SF9">
    <property type="entry name" value="ANKYRIN REPEAT DOMAIN-CONTAINING PROTEIN 39"/>
    <property type="match status" value="1"/>
</dbReference>
<feature type="transmembrane region" description="Helical" evidence="4">
    <location>
        <begin position="206"/>
        <end position="231"/>
    </location>
</feature>
<dbReference type="Pfam" id="PF00023">
    <property type="entry name" value="Ank"/>
    <property type="match status" value="1"/>
</dbReference>
<gene>
    <name evidence="6" type="ORF">MNOR_LOCUS34325</name>
    <name evidence="7" type="ORF">MNOR_LOCUS34326</name>
</gene>
<dbReference type="SMART" id="SM00248">
    <property type="entry name" value="ANK"/>
    <property type="match status" value="3"/>
</dbReference>
<evidence type="ECO:0000313" key="7">
    <source>
        <dbReference type="EMBL" id="CAL4172823.1"/>
    </source>
</evidence>
<organism evidence="6 8">
    <name type="scientific">Meganyctiphanes norvegica</name>
    <name type="common">Northern krill</name>
    <name type="synonym">Thysanopoda norvegica</name>
    <dbReference type="NCBI Taxonomy" id="48144"/>
    <lineage>
        <taxon>Eukaryota</taxon>
        <taxon>Metazoa</taxon>
        <taxon>Ecdysozoa</taxon>
        <taxon>Arthropoda</taxon>
        <taxon>Crustacea</taxon>
        <taxon>Multicrustacea</taxon>
        <taxon>Malacostraca</taxon>
        <taxon>Eumalacostraca</taxon>
        <taxon>Eucarida</taxon>
        <taxon>Euphausiacea</taxon>
        <taxon>Euphausiidae</taxon>
        <taxon>Meganyctiphanes</taxon>
    </lineage>
</organism>
<evidence type="ECO:0000256" key="5">
    <source>
        <dbReference type="SAM" id="SignalP"/>
    </source>
</evidence>
<evidence type="ECO:0000313" key="6">
    <source>
        <dbReference type="EMBL" id="CAL4172821.1"/>
    </source>
</evidence>
<dbReference type="InterPro" id="IPR036770">
    <property type="entry name" value="Ankyrin_rpt-contain_sf"/>
</dbReference>
<keyword evidence="5" id="KW-0732">Signal</keyword>
<protein>
    <recommendedName>
        <fullName evidence="9">Ankyrin repeat domain-containing protein</fullName>
    </recommendedName>
</protein>
<feature type="repeat" description="ANK" evidence="3">
    <location>
        <begin position="63"/>
        <end position="95"/>
    </location>
</feature>
<dbReference type="PRINTS" id="PR01415">
    <property type="entry name" value="ANKYRIN"/>
</dbReference>
<evidence type="ECO:0000256" key="1">
    <source>
        <dbReference type="ARBA" id="ARBA00022737"/>
    </source>
</evidence>
<sequence>MRSLLTLRYVCLCWTAFVVNTVTHVNADTGKALYDASDRGDLDEVKRLTEGKCEDVDKPHGAYNWTPLNIAARENHTQVVKLLLSCKPDVELQSTVGWTALHDAAYYGSLDMINSLIDYGADVNIQDARGRTALHLAVIGNRKEIVRTLLKHGADTRITSKAVETAGDSAEKGGFKDISNLIENYSLIQLIKNETEDTISRLRHSIFVVVISFTLVILTLVSSMIGVSLYFRYKLGSMQHSLDRHAVVFQNEENRQSVHIYEN</sequence>
<evidence type="ECO:0000256" key="2">
    <source>
        <dbReference type="ARBA" id="ARBA00023043"/>
    </source>
</evidence>
<evidence type="ECO:0008006" key="9">
    <source>
        <dbReference type="Google" id="ProtNLM"/>
    </source>
</evidence>
<accession>A0AAV2S7Z2</accession>
<reference evidence="6 8" key="1">
    <citation type="submission" date="2024-05" db="EMBL/GenBank/DDBJ databases">
        <authorList>
            <person name="Wallberg A."/>
        </authorList>
    </citation>
    <scope>NUCLEOTIDE SEQUENCE [LARGE SCALE GENOMIC DNA]</scope>
</reference>
<dbReference type="SUPFAM" id="SSF48403">
    <property type="entry name" value="Ankyrin repeat"/>
    <property type="match status" value="1"/>
</dbReference>
<keyword evidence="1" id="KW-0677">Repeat</keyword>
<keyword evidence="4" id="KW-1133">Transmembrane helix</keyword>
<dbReference type="Gene3D" id="1.25.40.20">
    <property type="entry name" value="Ankyrin repeat-containing domain"/>
    <property type="match status" value="2"/>
</dbReference>
<feature type="chain" id="PRO_5044714374" description="Ankyrin repeat domain-containing protein" evidence="5">
    <location>
        <begin position="28"/>
        <end position="263"/>
    </location>
</feature>
<dbReference type="AlphaFoldDB" id="A0AAV2S7Z2"/>
<keyword evidence="4" id="KW-0472">Membrane</keyword>
<name>A0AAV2S7Z2_MEGNR</name>
<dbReference type="Pfam" id="PF12796">
    <property type="entry name" value="Ank_2"/>
    <property type="match status" value="1"/>
</dbReference>
<dbReference type="PROSITE" id="PS50297">
    <property type="entry name" value="ANK_REP_REGION"/>
    <property type="match status" value="3"/>
</dbReference>
<dbReference type="PANTHER" id="PTHR24171">
    <property type="entry name" value="ANKYRIN REPEAT DOMAIN-CONTAINING PROTEIN 39-RELATED"/>
    <property type="match status" value="1"/>
</dbReference>
<proteinExistence type="predicted"/>
<evidence type="ECO:0000256" key="3">
    <source>
        <dbReference type="PROSITE-ProRule" id="PRU00023"/>
    </source>
</evidence>
<keyword evidence="4" id="KW-0812">Transmembrane</keyword>
<evidence type="ECO:0000256" key="4">
    <source>
        <dbReference type="SAM" id="Phobius"/>
    </source>
</evidence>
<dbReference type="PROSITE" id="PS50088">
    <property type="entry name" value="ANK_REPEAT"/>
    <property type="match status" value="3"/>
</dbReference>
<keyword evidence="2 3" id="KW-0040">ANK repeat</keyword>
<dbReference type="Proteomes" id="UP001497623">
    <property type="component" value="Unassembled WGS sequence"/>
</dbReference>
<keyword evidence="8" id="KW-1185">Reference proteome</keyword>
<dbReference type="InterPro" id="IPR002110">
    <property type="entry name" value="Ankyrin_rpt"/>
</dbReference>
<feature type="signal peptide" evidence="5">
    <location>
        <begin position="1"/>
        <end position="27"/>
    </location>
</feature>
<comment type="caution">
    <text evidence="6">The sequence shown here is derived from an EMBL/GenBank/DDBJ whole genome shotgun (WGS) entry which is preliminary data.</text>
</comment>
<evidence type="ECO:0000313" key="8">
    <source>
        <dbReference type="Proteomes" id="UP001497623"/>
    </source>
</evidence>